<dbReference type="OrthoDB" id="3202396at2759"/>
<dbReference type="RefSeq" id="XP_003840898.1">
    <property type="nucleotide sequence ID" value="XM_003840850.1"/>
</dbReference>
<reference evidence="2" key="1">
    <citation type="journal article" date="2011" name="Nat. Commun.">
        <title>Effector diversification within compartments of the Leptosphaeria maculans genome affected by Repeat-Induced Point mutations.</title>
        <authorList>
            <person name="Rouxel T."/>
            <person name="Grandaubert J."/>
            <person name="Hane J.K."/>
            <person name="Hoede C."/>
            <person name="van de Wouw A.P."/>
            <person name="Couloux A."/>
            <person name="Dominguez V."/>
            <person name="Anthouard V."/>
            <person name="Bally P."/>
            <person name="Bourras S."/>
            <person name="Cozijnsen A.J."/>
            <person name="Ciuffetti L.M."/>
            <person name="Degrave A."/>
            <person name="Dilmaghani A."/>
            <person name="Duret L."/>
            <person name="Fudal I."/>
            <person name="Goodwin S.B."/>
            <person name="Gout L."/>
            <person name="Glaser N."/>
            <person name="Linglin J."/>
            <person name="Kema G.H.J."/>
            <person name="Lapalu N."/>
            <person name="Lawrence C.B."/>
            <person name="May K."/>
            <person name="Meyer M."/>
            <person name="Ollivier B."/>
            <person name="Poulain J."/>
            <person name="Schoch C.L."/>
            <person name="Simon A."/>
            <person name="Spatafora J.W."/>
            <person name="Stachowiak A."/>
            <person name="Turgeon B.G."/>
            <person name="Tyler B.M."/>
            <person name="Vincent D."/>
            <person name="Weissenbach J."/>
            <person name="Amselem J."/>
            <person name="Quesneville H."/>
            <person name="Oliver R.P."/>
            <person name="Wincker P."/>
            <person name="Balesdent M.-H."/>
            <person name="Howlett B.J."/>
        </authorList>
    </citation>
    <scope>NUCLEOTIDE SEQUENCE [LARGE SCALE GENOMIC DNA]</scope>
    <source>
        <strain evidence="2">JN3 / isolate v23.1.3 / race Av1-4-5-6-7-8</strain>
    </source>
</reference>
<dbReference type="HOGENOM" id="CLU_053354_1_0_1"/>
<evidence type="ECO:0000313" key="2">
    <source>
        <dbReference type="Proteomes" id="UP000002668"/>
    </source>
</evidence>
<dbReference type="STRING" id="985895.E5A1F5"/>
<protein>
    <submittedName>
        <fullName evidence="1">Uncharacterized protein</fullName>
    </submittedName>
</protein>
<dbReference type="InParanoid" id="E5A1F5"/>
<dbReference type="GeneID" id="13281068"/>
<sequence>MAPKIFNIATASDYSISTWLLLGATLQSILVASLPRTISLLPPIVLITYRLLHSYLIAIGRLANPITKDIIHGRQTWQIPTPKPTNHNDPNPSESTTSSIVILVLAASWSHPNGRFSPGSQQLGAYFTRMWDAASANRSTYGFLGNTPGLSTHDTGARSDEQGKTVVYLSYWKTLAGLHRFAHGPAHMQGQMWWEQGAAEAFPHIGIMHETYEVPAGGWENVLHNFRPFGMGNAKYPIPHAVGTKSEGVEDEDVEWVSGLRMVEREDGKTMYGRMGRKVGTPAPAMK</sequence>
<keyword evidence="2" id="KW-1185">Reference proteome</keyword>
<evidence type="ECO:0000313" key="1">
    <source>
        <dbReference type="EMBL" id="CBX97419.1"/>
    </source>
</evidence>
<gene>
    <name evidence="1" type="ORF">LEMA_P105500.1</name>
</gene>
<proteinExistence type="predicted"/>
<dbReference type="eggNOG" id="ENOG502S8K0">
    <property type="taxonomic scope" value="Eukaryota"/>
</dbReference>
<dbReference type="Proteomes" id="UP000002668">
    <property type="component" value="Genome"/>
</dbReference>
<accession>E5A1F5</accession>
<organism evidence="2">
    <name type="scientific">Leptosphaeria maculans (strain JN3 / isolate v23.1.3 / race Av1-4-5-6-7-8)</name>
    <name type="common">Blackleg fungus</name>
    <name type="synonym">Phoma lingam</name>
    <dbReference type="NCBI Taxonomy" id="985895"/>
    <lineage>
        <taxon>Eukaryota</taxon>
        <taxon>Fungi</taxon>
        <taxon>Dikarya</taxon>
        <taxon>Ascomycota</taxon>
        <taxon>Pezizomycotina</taxon>
        <taxon>Dothideomycetes</taxon>
        <taxon>Pleosporomycetidae</taxon>
        <taxon>Pleosporales</taxon>
        <taxon>Pleosporineae</taxon>
        <taxon>Leptosphaeriaceae</taxon>
        <taxon>Plenodomus</taxon>
        <taxon>Plenodomus lingam/Leptosphaeria maculans species complex</taxon>
    </lineage>
</organism>
<dbReference type="AlphaFoldDB" id="E5A1F5"/>
<dbReference type="VEuPathDB" id="FungiDB:LEMA_P105500.1"/>
<dbReference type="OMA" id="HPHLSIM"/>
<dbReference type="EMBL" id="FP929131">
    <property type="protein sequence ID" value="CBX97419.1"/>
    <property type="molecule type" value="Genomic_DNA"/>
</dbReference>
<name>E5A1F5_LEPMJ</name>
<dbReference type="Pfam" id="PF13826">
    <property type="entry name" value="Monooxy_af470-like"/>
    <property type="match status" value="1"/>
</dbReference>
<dbReference type="InterPro" id="IPR025444">
    <property type="entry name" value="Monooxy_af470"/>
</dbReference>